<sequence>MGREARCKVTVAGRSVEGLALLESDAIILRGGYAARLPRGEILSAKVQGEALILTTSKQVTSLTMGVAEAARWAATLANPRTRLEKLGIKAGTKVFLVDVEDDEIAEELARIGAPQTQAAEATVLLIGVACVDDLGRTEAYARTMPPAAHLWVLRPKGKGMRVSEAEVMAAGRTLGLSLSKTLSFSEKLTGERFTWPRVR</sequence>
<organism evidence="1 2">
    <name type="scientific">Lacibacterium aquatile</name>
    <dbReference type="NCBI Taxonomy" id="1168082"/>
    <lineage>
        <taxon>Bacteria</taxon>
        <taxon>Pseudomonadati</taxon>
        <taxon>Pseudomonadota</taxon>
        <taxon>Alphaproteobacteria</taxon>
        <taxon>Rhodospirillales</taxon>
        <taxon>Rhodospirillaceae</taxon>
    </lineage>
</organism>
<proteinExistence type="predicted"/>
<accession>A0ABW5DRX8</accession>
<evidence type="ECO:0008006" key="3">
    <source>
        <dbReference type="Google" id="ProtNLM"/>
    </source>
</evidence>
<reference evidence="2" key="1">
    <citation type="journal article" date="2019" name="Int. J. Syst. Evol. Microbiol.">
        <title>The Global Catalogue of Microorganisms (GCM) 10K type strain sequencing project: providing services to taxonomists for standard genome sequencing and annotation.</title>
        <authorList>
            <consortium name="The Broad Institute Genomics Platform"/>
            <consortium name="The Broad Institute Genome Sequencing Center for Infectious Disease"/>
            <person name="Wu L."/>
            <person name="Ma J."/>
        </authorList>
    </citation>
    <scope>NUCLEOTIDE SEQUENCE [LARGE SCALE GENOMIC DNA]</scope>
    <source>
        <strain evidence="2">CGMCC 1.19062</strain>
    </source>
</reference>
<dbReference type="Proteomes" id="UP001597295">
    <property type="component" value="Unassembled WGS sequence"/>
</dbReference>
<evidence type="ECO:0000313" key="2">
    <source>
        <dbReference type="Proteomes" id="UP001597295"/>
    </source>
</evidence>
<dbReference type="EMBL" id="JBHUIP010000005">
    <property type="protein sequence ID" value="MFD2262634.1"/>
    <property type="molecule type" value="Genomic_DNA"/>
</dbReference>
<keyword evidence="2" id="KW-1185">Reference proteome</keyword>
<dbReference type="RefSeq" id="WP_379875599.1">
    <property type="nucleotide sequence ID" value="NZ_JBHUIP010000005.1"/>
</dbReference>
<protein>
    <recommendedName>
        <fullName evidence="3">DUF3052 family protein</fullName>
    </recommendedName>
</protein>
<evidence type="ECO:0000313" key="1">
    <source>
        <dbReference type="EMBL" id="MFD2262634.1"/>
    </source>
</evidence>
<gene>
    <name evidence="1" type="ORF">ACFSM5_07020</name>
</gene>
<name>A0ABW5DRX8_9PROT</name>
<comment type="caution">
    <text evidence="1">The sequence shown here is derived from an EMBL/GenBank/DDBJ whole genome shotgun (WGS) entry which is preliminary data.</text>
</comment>